<dbReference type="AlphaFoldDB" id="A0A0C1MS54"/>
<accession>A0A0C1MS54</accession>
<dbReference type="EMBL" id="JWIC01000005">
    <property type="protein sequence ID" value="KID57543.1"/>
    <property type="molecule type" value="Genomic_DNA"/>
</dbReference>
<sequence>MFALSINSAVAASSIKQLDVLGQTVTFTLAEPKSHQVPNCVSAQNHEKWAVNLNSLQGQAMYSLLVTAVSKEQLVSVQSAQSCESISDIEQAKALSLMVNSTIASGEHAALYDGTGVKKVGKIILTNGNNTFYYVPVSGATEGKTYTKFNEIDMYFIDSACQGDAFLSIRYHSQVYYSERLATHLVIPEGDNRENSLSSQGAKPVYLYSVSQGKCIDQNRIASSYTRWGETKLQRVAHPVCGDKPCIIK</sequence>
<organism evidence="1 2">
    <name type="scientific">Pseudoalteromonas luteoviolacea</name>
    <dbReference type="NCBI Taxonomy" id="43657"/>
    <lineage>
        <taxon>Bacteria</taxon>
        <taxon>Pseudomonadati</taxon>
        <taxon>Pseudomonadota</taxon>
        <taxon>Gammaproteobacteria</taxon>
        <taxon>Alteromonadales</taxon>
        <taxon>Pseudoalteromonadaceae</taxon>
        <taxon>Pseudoalteromonas</taxon>
    </lineage>
</organism>
<protein>
    <submittedName>
        <fullName evidence="1">Uncharacterized protein</fullName>
    </submittedName>
</protein>
<reference evidence="1 2" key="1">
    <citation type="submission" date="2014-12" db="EMBL/GenBank/DDBJ databases">
        <title>Draft Genome Sequence of Pseudoalteromonas luteoviolacea HI1.</title>
        <authorList>
            <person name="Asahina A.Y."/>
            <person name="Hadfield M.G."/>
        </authorList>
    </citation>
    <scope>NUCLEOTIDE SEQUENCE [LARGE SCALE GENOMIC DNA]</scope>
    <source>
        <strain evidence="1 2">HI1</strain>
    </source>
</reference>
<comment type="caution">
    <text evidence="1">The sequence shown here is derived from an EMBL/GenBank/DDBJ whole genome shotgun (WGS) entry which is preliminary data.</text>
</comment>
<dbReference type="Proteomes" id="UP000031327">
    <property type="component" value="Unassembled WGS sequence"/>
</dbReference>
<gene>
    <name evidence="1" type="ORF">JF50_10165</name>
</gene>
<name>A0A0C1MS54_9GAMM</name>
<evidence type="ECO:0000313" key="1">
    <source>
        <dbReference type="EMBL" id="KID57543.1"/>
    </source>
</evidence>
<evidence type="ECO:0000313" key="2">
    <source>
        <dbReference type="Proteomes" id="UP000031327"/>
    </source>
</evidence>
<proteinExistence type="predicted"/>